<reference evidence="4" key="2">
    <citation type="submission" date="2015-01" db="EMBL/GenBank/DDBJ databases">
        <title>Evolutionary Origins and Diversification of the Mycorrhizal Mutualists.</title>
        <authorList>
            <consortium name="DOE Joint Genome Institute"/>
            <consortium name="Mycorrhizal Genomics Consortium"/>
            <person name="Kohler A."/>
            <person name="Kuo A."/>
            <person name="Nagy L.G."/>
            <person name="Floudas D."/>
            <person name="Copeland A."/>
            <person name="Barry K.W."/>
            <person name="Cichocki N."/>
            <person name="Veneault-Fourrey C."/>
            <person name="LaButti K."/>
            <person name="Lindquist E.A."/>
            <person name="Lipzen A."/>
            <person name="Lundell T."/>
            <person name="Morin E."/>
            <person name="Murat C."/>
            <person name="Riley R."/>
            <person name="Ohm R."/>
            <person name="Sun H."/>
            <person name="Tunlid A."/>
            <person name="Henrissat B."/>
            <person name="Grigoriev I.V."/>
            <person name="Hibbett D.S."/>
            <person name="Martin F."/>
        </authorList>
    </citation>
    <scope>NUCLEOTIDE SEQUENCE [LARGE SCALE GENOMIC DNA]</scope>
    <source>
        <strain evidence="4">MAFF 305830</strain>
    </source>
</reference>
<dbReference type="GO" id="GO:0032797">
    <property type="term" value="C:SMN complex"/>
    <property type="evidence" value="ECO:0007669"/>
    <property type="project" value="TreeGrafter"/>
</dbReference>
<dbReference type="PANTHER" id="PTHR12794">
    <property type="entry name" value="GEMIN2"/>
    <property type="match status" value="1"/>
</dbReference>
<protein>
    <submittedName>
        <fullName evidence="3">Uncharacterized protein</fullName>
    </submittedName>
</protein>
<evidence type="ECO:0000256" key="1">
    <source>
        <dbReference type="ARBA" id="ARBA00025758"/>
    </source>
</evidence>
<dbReference type="Proteomes" id="UP000054097">
    <property type="component" value="Unassembled WGS sequence"/>
</dbReference>
<dbReference type="GO" id="GO:0000387">
    <property type="term" value="P:spliceosomal snRNP assembly"/>
    <property type="evidence" value="ECO:0007669"/>
    <property type="project" value="InterPro"/>
</dbReference>
<dbReference type="Pfam" id="PF04938">
    <property type="entry name" value="SIP1"/>
    <property type="match status" value="1"/>
</dbReference>
<accession>A0A0C3BC13</accession>
<dbReference type="AlphaFoldDB" id="A0A0C3BC13"/>
<gene>
    <name evidence="3" type="ORF">M408DRAFT_116354</name>
</gene>
<keyword evidence="4" id="KW-1185">Reference proteome</keyword>
<feature type="region of interest" description="Disordered" evidence="2">
    <location>
        <begin position="181"/>
        <end position="201"/>
    </location>
</feature>
<dbReference type="Gene3D" id="1.20.58.1070">
    <property type="match status" value="1"/>
</dbReference>
<dbReference type="HOGENOM" id="CLU_061593_0_0_1"/>
<dbReference type="PANTHER" id="PTHR12794:SF0">
    <property type="entry name" value="GEM-ASSOCIATED PROTEIN 2"/>
    <property type="match status" value="1"/>
</dbReference>
<proteinExistence type="inferred from homology"/>
<evidence type="ECO:0000313" key="4">
    <source>
        <dbReference type="Proteomes" id="UP000054097"/>
    </source>
</evidence>
<name>A0A0C3BC13_SERVB</name>
<sequence>MQRDDYSSESDEESGDYAPNQALPIASLPAGFDGIPQDGMEYLFTVRRDSRRLPRYTRAELPKAMDATPLGAHTAFNPTNKTLHTAFPSEEWRTEYMQNFTTYRQNLRHALKTGYAPGEWPKIPLPNWQNREEWWKFITGSPSSEPREPTFSMLKQFSTRNTTGLLYWFSVWITEYADGLEEGSSGGSEKDENVRGEDREDGGAVLERRIDSVHQHWMFALLGLLDPDLVGGDISTLRVLARAAIRLVQLVTDEDKEDKVAPGTVAGCWMVVAAIVGVWGQRDIWDEAREALSR</sequence>
<dbReference type="InterPro" id="IPR035426">
    <property type="entry name" value="Gemin2/Brr1"/>
</dbReference>
<dbReference type="OrthoDB" id="428895at2759"/>
<comment type="similarity">
    <text evidence="1">Belongs to the gemin-2 family.</text>
</comment>
<evidence type="ECO:0000256" key="2">
    <source>
        <dbReference type="SAM" id="MobiDB-lite"/>
    </source>
</evidence>
<feature type="region of interest" description="Disordered" evidence="2">
    <location>
        <begin position="1"/>
        <end position="23"/>
    </location>
</feature>
<dbReference type="EMBL" id="KN824288">
    <property type="protein sequence ID" value="KIM29614.1"/>
    <property type="molecule type" value="Genomic_DNA"/>
</dbReference>
<feature type="compositionally biased region" description="Basic and acidic residues" evidence="2">
    <location>
        <begin position="188"/>
        <end position="201"/>
    </location>
</feature>
<dbReference type="GO" id="GO:0005634">
    <property type="term" value="C:nucleus"/>
    <property type="evidence" value="ECO:0007669"/>
    <property type="project" value="TreeGrafter"/>
</dbReference>
<reference evidence="3 4" key="1">
    <citation type="submission" date="2014-04" db="EMBL/GenBank/DDBJ databases">
        <authorList>
            <consortium name="DOE Joint Genome Institute"/>
            <person name="Kuo A."/>
            <person name="Zuccaro A."/>
            <person name="Kohler A."/>
            <person name="Nagy L.G."/>
            <person name="Floudas D."/>
            <person name="Copeland A."/>
            <person name="Barry K.W."/>
            <person name="Cichocki N."/>
            <person name="Veneault-Fourrey C."/>
            <person name="LaButti K."/>
            <person name="Lindquist E.A."/>
            <person name="Lipzen A."/>
            <person name="Lundell T."/>
            <person name="Morin E."/>
            <person name="Murat C."/>
            <person name="Sun H."/>
            <person name="Tunlid A."/>
            <person name="Henrissat B."/>
            <person name="Grigoriev I.V."/>
            <person name="Hibbett D.S."/>
            <person name="Martin F."/>
            <person name="Nordberg H.P."/>
            <person name="Cantor M.N."/>
            <person name="Hua S.X."/>
        </authorList>
    </citation>
    <scope>NUCLEOTIDE SEQUENCE [LARGE SCALE GENOMIC DNA]</scope>
    <source>
        <strain evidence="3 4">MAFF 305830</strain>
    </source>
</reference>
<organism evidence="3 4">
    <name type="scientific">Serendipita vermifera MAFF 305830</name>
    <dbReference type="NCBI Taxonomy" id="933852"/>
    <lineage>
        <taxon>Eukaryota</taxon>
        <taxon>Fungi</taxon>
        <taxon>Dikarya</taxon>
        <taxon>Basidiomycota</taxon>
        <taxon>Agaricomycotina</taxon>
        <taxon>Agaricomycetes</taxon>
        <taxon>Sebacinales</taxon>
        <taxon>Serendipitaceae</taxon>
        <taxon>Serendipita</taxon>
    </lineage>
</organism>
<evidence type="ECO:0000313" key="3">
    <source>
        <dbReference type="EMBL" id="KIM29614.1"/>
    </source>
</evidence>